<proteinExistence type="predicted"/>
<keyword evidence="2" id="KW-1185">Reference proteome</keyword>
<protein>
    <submittedName>
        <fullName evidence="1">Uncharacterized protein</fullName>
    </submittedName>
</protein>
<dbReference type="AlphaFoldDB" id="A0A1Y3BI33"/>
<sequence>MMPVATYFGARRLFDKHSGVEIHWPKDLGPPPDVPDCGFTGDAPHCIKQEGLPLWASILITFTV</sequence>
<reference evidence="1 2" key="1">
    <citation type="submission" date="2017-03" db="EMBL/GenBank/DDBJ databases">
        <title>Genome Survey of Euroglyphus maynei.</title>
        <authorList>
            <person name="Arlian L.G."/>
            <person name="Morgan M.S."/>
            <person name="Rider S.D."/>
        </authorList>
    </citation>
    <scope>NUCLEOTIDE SEQUENCE [LARGE SCALE GENOMIC DNA]</scope>
    <source>
        <strain evidence="1">Arlian Lab</strain>
        <tissue evidence="1">Whole body</tissue>
    </source>
</reference>
<evidence type="ECO:0000313" key="1">
    <source>
        <dbReference type="EMBL" id="OTF80601.1"/>
    </source>
</evidence>
<gene>
    <name evidence="1" type="ORF">BLA29_013942</name>
</gene>
<name>A0A1Y3BI33_EURMA</name>
<feature type="non-terminal residue" evidence="1">
    <location>
        <position position="64"/>
    </location>
</feature>
<dbReference type="Gene3D" id="3.40.50.2300">
    <property type="match status" value="1"/>
</dbReference>
<dbReference type="OrthoDB" id="6510100at2759"/>
<comment type="caution">
    <text evidence="1">The sequence shown here is derived from an EMBL/GenBank/DDBJ whole genome shotgun (WGS) entry which is preliminary data.</text>
</comment>
<dbReference type="EMBL" id="MUJZ01017456">
    <property type="protein sequence ID" value="OTF80601.1"/>
    <property type="molecule type" value="Genomic_DNA"/>
</dbReference>
<dbReference type="Proteomes" id="UP000194236">
    <property type="component" value="Unassembled WGS sequence"/>
</dbReference>
<accession>A0A1Y3BI33</accession>
<organism evidence="1 2">
    <name type="scientific">Euroglyphus maynei</name>
    <name type="common">Mayne's house dust mite</name>
    <dbReference type="NCBI Taxonomy" id="6958"/>
    <lineage>
        <taxon>Eukaryota</taxon>
        <taxon>Metazoa</taxon>
        <taxon>Ecdysozoa</taxon>
        <taxon>Arthropoda</taxon>
        <taxon>Chelicerata</taxon>
        <taxon>Arachnida</taxon>
        <taxon>Acari</taxon>
        <taxon>Acariformes</taxon>
        <taxon>Sarcoptiformes</taxon>
        <taxon>Astigmata</taxon>
        <taxon>Psoroptidia</taxon>
        <taxon>Analgoidea</taxon>
        <taxon>Pyroglyphidae</taxon>
        <taxon>Pyroglyphinae</taxon>
        <taxon>Euroglyphus</taxon>
    </lineage>
</organism>
<evidence type="ECO:0000313" key="2">
    <source>
        <dbReference type="Proteomes" id="UP000194236"/>
    </source>
</evidence>